<evidence type="ECO:0000256" key="2">
    <source>
        <dbReference type="ARBA" id="ARBA00022448"/>
    </source>
</evidence>
<dbReference type="GO" id="GO:0005886">
    <property type="term" value="C:plasma membrane"/>
    <property type="evidence" value="ECO:0007669"/>
    <property type="project" value="UniProtKB-SubCell"/>
</dbReference>
<dbReference type="RefSeq" id="WP_239161777.1">
    <property type="nucleotide sequence ID" value="NZ_BOOA01000027.1"/>
</dbReference>
<feature type="transmembrane region" description="Helical" evidence="7">
    <location>
        <begin position="366"/>
        <end position="388"/>
    </location>
</feature>
<feature type="transmembrane region" description="Helical" evidence="7">
    <location>
        <begin position="331"/>
        <end position="354"/>
    </location>
</feature>
<feature type="transmembrane region" description="Helical" evidence="7">
    <location>
        <begin position="167"/>
        <end position="188"/>
    </location>
</feature>
<evidence type="ECO:0000313" key="10">
    <source>
        <dbReference type="Proteomes" id="UP000640052"/>
    </source>
</evidence>
<evidence type="ECO:0000256" key="3">
    <source>
        <dbReference type="ARBA" id="ARBA00022692"/>
    </source>
</evidence>
<accession>A0A919UPF6</accession>
<dbReference type="InterPro" id="IPR052983">
    <property type="entry name" value="MFS_Riboflavin_Transporter"/>
</dbReference>
<dbReference type="PANTHER" id="PTHR43385">
    <property type="entry name" value="RIBOFLAVIN TRANSPORTER RIBJ"/>
    <property type="match status" value="1"/>
</dbReference>
<dbReference type="InterPro" id="IPR011701">
    <property type="entry name" value="MFS"/>
</dbReference>
<feature type="transmembrane region" description="Helical" evidence="7">
    <location>
        <begin position="194"/>
        <end position="217"/>
    </location>
</feature>
<reference evidence="9" key="1">
    <citation type="submission" date="2021-01" db="EMBL/GenBank/DDBJ databases">
        <title>Whole genome shotgun sequence of Acrocarpospora phusangensis NBRC 108782.</title>
        <authorList>
            <person name="Komaki H."/>
            <person name="Tamura T."/>
        </authorList>
    </citation>
    <scope>NUCLEOTIDE SEQUENCE</scope>
    <source>
        <strain evidence="9">NBRC 108782</strain>
    </source>
</reference>
<dbReference type="InterPro" id="IPR020846">
    <property type="entry name" value="MFS_dom"/>
</dbReference>
<keyword evidence="2" id="KW-0813">Transport</keyword>
<dbReference type="GO" id="GO:0022857">
    <property type="term" value="F:transmembrane transporter activity"/>
    <property type="evidence" value="ECO:0007669"/>
    <property type="project" value="InterPro"/>
</dbReference>
<feature type="transmembrane region" description="Helical" evidence="7">
    <location>
        <begin position="107"/>
        <end position="125"/>
    </location>
</feature>
<evidence type="ECO:0000256" key="7">
    <source>
        <dbReference type="SAM" id="Phobius"/>
    </source>
</evidence>
<feature type="transmembrane region" description="Helical" evidence="7">
    <location>
        <begin position="274"/>
        <end position="294"/>
    </location>
</feature>
<proteinExistence type="predicted"/>
<dbReference type="PANTHER" id="PTHR43385:SF1">
    <property type="entry name" value="RIBOFLAVIN TRANSPORTER RIBJ"/>
    <property type="match status" value="1"/>
</dbReference>
<dbReference type="Proteomes" id="UP000640052">
    <property type="component" value="Unassembled WGS sequence"/>
</dbReference>
<evidence type="ECO:0000256" key="1">
    <source>
        <dbReference type="ARBA" id="ARBA00004651"/>
    </source>
</evidence>
<evidence type="ECO:0000256" key="4">
    <source>
        <dbReference type="ARBA" id="ARBA00022989"/>
    </source>
</evidence>
<organism evidence="9 10">
    <name type="scientific">Acrocarpospora phusangensis</name>
    <dbReference type="NCBI Taxonomy" id="1070424"/>
    <lineage>
        <taxon>Bacteria</taxon>
        <taxon>Bacillati</taxon>
        <taxon>Actinomycetota</taxon>
        <taxon>Actinomycetes</taxon>
        <taxon>Streptosporangiales</taxon>
        <taxon>Streptosporangiaceae</taxon>
        <taxon>Acrocarpospora</taxon>
    </lineage>
</organism>
<dbReference type="EMBL" id="BOOA01000027">
    <property type="protein sequence ID" value="GIH25323.1"/>
    <property type="molecule type" value="Genomic_DNA"/>
</dbReference>
<feature type="transmembrane region" description="Helical" evidence="7">
    <location>
        <begin position="131"/>
        <end position="155"/>
    </location>
</feature>
<name>A0A919UPF6_9ACTN</name>
<feature type="domain" description="Major facilitator superfamily (MFS) profile" evidence="8">
    <location>
        <begin position="39"/>
        <end position="417"/>
    </location>
</feature>
<feature type="transmembrane region" description="Helical" evidence="7">
    <location>
        <begin position="41"/>
        <end position="64"/>
    </location>
</feature>
<keyword evidence="10" id="KW-1185">Reference proteome</keyword>
<keyword evidence="5 7" id="KW-0472">Membrane</keyword>
<dbReference type="Pfam" id="PF07690">
    <property type="entry name" value="MFS_1"/>
    <property type="match status" value="1"/>
</dbReference>
<feature type="transmembrane region" description="Helical" evidence="7">
    <location>
        <begin position="394"/>
        <end position="415"/>
    </location>
</feature>
<dbReference type="SUPFAM" id="SSF103473">
    <property type="entry name" value="MFS general substrate transporter"/>
    <property type="match status" value="1"/>
</dbReference>
<gene>
    <name evidence="9" type="ORF">Aph01nite_36330</name>
</gene>
<evidence type="ECO:0000259" key="8">
    <source>
        <dbReference type="PROSITE" id="PS50850"/>
    </source>
</evidence>
<dbReference type="PROSITE" id="PS50850">
    <property type="entry name" value="MFS"/>
    <property type="match status" value="1"/>
</dbReference>
<keyword evidence="4 7" id="KW-1133">Transmembrane helix</keyword>
<evidence type="ECO:0000256" key="6">
    <source>
        <dbReference type="SAM" id="MobiDB-lite"/>
    </source>
</evidence>
<dbReference type="AlphaFoldDB" id="A0A919UPF6"/>
<dbReference type="Gene3D" id="1.20.1250.20">
    <property type="entry name" value="MFS general substrate transporter like domains"/>
    <property type="match status" value="1"/>
</dbReference>
<comment type="subcellular location">
    <subcellularLocation>
        <location evidence="1">Cell membrane</location>
        <topology evidence="1">Multi-pass membrane protein</topology>
    </subcellularLocation>
</comment>
<comment type="caution">
    <text evidence="9">The sequence shown here is derived from an EMBL/GenBank/DDBJ whole genome shotgun (WGS) entry which is preliminary data.</text>
</comment>
<evidence type="ECO:0000256" key="5">
    <source>
        <dbReference type="ARBA" id="ARBA00023136"/>
    </source>
</evidence>
<dbReference type="InterPro" id="IPR036259">
    <property type="entry name" value="MFS_trans_sf"/>
</dbReference>
<feature type="transmembrane region" description="Helical" evidence="7">
    <location>
        <begin position="242"/>
        <end position="268"/>
    </location>
</feature>
<feature type="transmembrane region" description="Helical" evidence="7">
    <location>
        <begin position="76"/>
        <end position="95"/>
    </location>
</feature>
<feature type="region of interest" description="Disordered" evidence="6">
    <location>
        <begin position="1"/>
        <end position="32"/>
    </location>
</feature>
<feature type="transmembrane region" description="Helical" evidence="7">
    <location>
        <begin position="306"/>
        <end position="325"/>
    </location>
</feature>
<evidence type="ECO:0000313" key="9">
    <source>
        <dbReference type="EMBL" id="GIH25323.1"/>
    </source>
</evidence>
<feature type="compositionally biased region" description="Polar residues" evidence="6">
    <location>
        <begin position="13"/>
        <end position="26"/>
    </location>
</feature>
<keyword evidence="3 7" id="KW-0812">Transmembrane</keyword>
<sequence length="418" mass="43058">MSATIKGTDRSTGKSTASSVAESTGESAAPPASVSQGWRMVVALAVTQTIGYGVLYYAFSVFLIPMTRDLNATGAQVAAALTISILIAALCAPLVGRWLDARGGRGLMTVGSVLGTVAVLAWSRVENLPQLYVVSAVIGIACAMVLYESAFAVVVSWFDGDNRANALLAITIVAGFASAIFLPVTGLLVDSHGWRQALVILAIGYGVTAIPLHALVLRRRPRPKPRAERDGIVKAATRARPFWLLVIAFTANGGAVSIMSVLLISYLIHLGHSPVLAATLAGLLGVLSVTGRLITTGLQRRLPAALIAAAIFALQGVAVLLLPPLGATVQGAVACVLLFGLGFGIASITLPHLLVDRYGTAAYATLSGRIAVFSVADKALAPLGAVALAQTAGYSWVMGAVAVACLIAASSLVAYHRL</sequence>
<protein>
    <submittedName>
        <fullName evidence="9">MFS transporter</fullName>
    </submittedName>
</protein>